<dbReference type="InterPro" id="IPR058625">
    <property type="entry name" value="MdtA-like_BSH"/>
</dbReference>
<keyword evidence="2" id="KW-0732">Signal</keyword>
<feature type="chain" id="PRO_5045327719" evidence="2">
    <location>
        <begin position="25"/>
        <end position="379"/>
    </location>
</feature>
<evidence type="ECO:0000256" key="2">
    <source>
        <dbReference type="SAM" id="SignalP"/>
    </source>
</evidence>
<sequence>MTKYLSLSHQVAVLLCCVGLFLSACQSSEPEDGNPLSEEEQESAEVRPEVIFAVADDEPIYQYIESQGVVEANQSVELKPKISGYVGQSYITEGKRVQKGQELLTFDQREYAMAVDEAQNNYKQALSEYKIENRSQGVMESLSSGEQAIARDDSLVRIYSGLANAKLKLERARLDLSYTVMTAPFSGVLSTQKRLASGTYVAAGTTVGELVDDRTVRLRFDVLESELGNINSGMSVQLTAPGGQQLQGQVEAIQPVVNADTKTGTVIVSADNSKQLLYPGMTVEGRIQTLQEGGKARVPRSAILSRDGGRTLLFKLNPENDEVEWVYVEPEAQNGEWAIINHENIAPGDTIATDRHFALSHLQVVEPVFELQEEVSASN</sequence>
<feature type="signal peptide" evidence="2">
    <location>
        <begin position="1"/>
        <end position="24"/>
    </location>
</feature>
<dbReference type="Pfam" id="PF25954">
    <property type="entry name" value="Beta-barrel_RND_2"/>
    <property type="match status" value="1"/>
</dbReference>
<dbReference type="InterPro" id="IPR006143">
    <property type="entry name" value="RND_pump_MFP"/>
</dbReference>
<dbReference type="InterPro" id="IPR058792">
    <property type="entry name" value="Beta-barrel_RND_2"/>
</dbReference>
<comment type="similarity">
    <text evidence="1">Belongs to the membrane fusion protein (MFP) (TC 8.A.1) family.</text>
</comment>
<dbReference type="Gene3D" id="2.40.30.170">
    <property type="match status" value="1"/>
</dbReference>
<evidence type="ECO:0000259" key="3">
    <source>
        <dbReference type="Pfam" id="PF25917"/>
    </source>
</evidence>
<dbReference type="EMBL" id="JAGGJA010000011">
    <property type="protein sequence ID" value="MCW9708200.1"/>
    <property type="molecule type" value="Genomic_DNA"/>
</dbReference>
<organism evidence="5 6">
    <name type="scientific">Fodinibius salsisoli</name>
    <dbReference type="NCBI Taxonomy" id="2820877"/>
    <lineage>
        <taxon>Bacteria</taxon>
        <taxon>Pseudomonadati</taxon>
        <taxon>Balneolota</taxon>
        <taxon>Balneolia</taxon>
        <taxon>Balneolales</taxon>
        <taxon>Balneolaceae</taxon>
        <taxon>Fodinibius</taxon>
    </lineage>
</organism>
<dbReference type="SUPFAM" id="SSF111369">
    <property type="entry name" value="HlyD-like secretion proteins"/>
    <property type="match status" value="1"/>
</dbReference>
<dbReference type="Gene3D" id="2.40.50.100">
    <property type="match status" value="1"/>
</dbReference>
<dbReference type="Pfam" id="PF25917">
    <property type="entry name" value="BSH_RND"/>
    <property type="match status" value="1"/>
</dbReference>
<gene>
    <name evidence="5" type="ORF">J6I44_15145</name>
</gene>
<dbReference type="Proteomes" id="UP001207918">
    <property type="component" value="Unassembled WGS sequence"/>
</dbReference>
<dbReference type="PROSITE" id="PS51257">
    <property type="entry name" value="PROKAR_LIPOPROTEIN"/>
    <property type="match status" value="1"/>
</dbReference>
<evidence type="ECO:0000313" key="5">
    <source>
        <dbReference type="EMBL" id="MCW9708200.1"/>
    </source>
</evidence>
<dbReference type="Gene3D" id="2.40.420.20">
    <property type="match status" value="1"/>
</dbReference>
<protein>
    <submittedName>
        <fullName evidence="5">Efflux RND transporter periplasmic adaptor subunit</fullName>
    </submittedName>
</protein>
<dbReference type="NCBIfam" id="TIGR01730">
    <property type="entry name" value="RND_mfp"/>
    <property type="match status" value="1"/>
</dbReference>
<feature type="domain" description="Multidrug resistance protein MdtA-like barrel-sandwich hybrid" evidence="3">
    <location>
        <begin position="75"/>
        <end position="211"/>
    </location>
</feature>
<evidence type="ECO:0000256" key="1">
    <source>
        <dbReference type="ARBA" id="ARBA00009477"/>
    </source>
</evidence>
<dbReference type="PANTHER" id="PTHR30469:SF15">
    <property type="entry name" value="HLYD FAMILY OF SECRETION PROTEINS"/>
    <property type="match status" value="1"/>
</dbReference>
<dbReference type="RefSeq" id="WP_265766986.1">
    <property type="nucleotide sequence ID" value="NZ_JAGGJA010000011.1"/>
</dbReference>
<feature type="domain" description="CusB-like beta-barrel" evidence="4">
    <location>
        <begin position="218"/>
        <end position="288"/>
    </location>
</feature>
<proteinExistence type="inferred from homology"/>
<evidence type="ECO:0000259" key="4">
    <source>
        <dbReference type="Pfam" id="PF25954"/>
    </source>
</evidence>
<comment type="caution">
    <text evidence="5">The sequence shown here is derived from an EMBL/GenBank/DDBJ whole genome shotgun (WGS) entry which is preliminary data.</text>
</comment>
<reference evidence="5 6" key="1">
    <citation type="submission" date="2021-03" db="EMBL/GenBank/DDBJ databases">
        <title>Aliifodinibius sp. nov., a new bacterium isolated from saline soil.</title>
        <authorList>
            <person name="Galisteo C."/>
            <person name="De La Haba R."/>
            <person name="Sanchez-Porro C."/>
            <person name="Ventosa A."/>
        </authorList>
    </citation>
    <scope>NUCLEOTIDE SEQUENCE [LARGE SCALE GENOMIC DNA]</scope>
    <source>
        <strain evidence="5 6">1BSP15-2V2</strain>
    </source>
</reference>
<dbReference type="Gene3D" id="1.10.287.470">
    <property type="entry name" value="Helix hairpin bin"/>
    <property type="match status" value="1"/>
</dbReference>
<name>A0ABT3PQR7_9BACT</name>
<keyword evidence="6" id="KW-1185">Reference proteome</keyword>
<accession>A0ABT3PQR7</accession>
<dbReference type="PANTHER" id="PTHR30469">
    <property type="entry name" value="MULTIDRUG RESISTANCE PROTEIN MDTA"/>
    <property type="match status" value="1"/>
</dbReference>
<evidence type="ECO:0000313" key="6">
    <source>
        <dbReference type="Proteomes" id="UP001207918"/>
    </source>
</evidence>